<dbReference type="SMART" id="SM00256">
    <property type="entry name" value="FBOX"/>
    <property type="match status" value="1"/>
</dbReference>
<dbReference type="SUPFAM" id="SSF81383">
    <property type="entry name" value="F-box domain"/>
    <property type="match status" value="1"/>
</dbReference>
<reference evidence="2 3" key="1">
    <citation type="submission" date="2024-04" db="EMBL/GenBank/DDBJ databases">
        <title>genome sequences of Mucor flavus KT1a and Helicostylum pulchrum KT1b strains isolation_sourced from the surface of a dry-aged beef.</title>
        <authorList>
            <person name="Toyotome T."/>
            <person name="Hosono M."/>
            <person name="Torimaru M."/>
            <person name="Fukuda K."/>
            <person name="Mikami N."/>
        </authorList>
    </citation>
    <scope>NUCLEOTIDE SEQUENCE [LARGE SCALE GENOMIC DNA]</scope>
    <source>
        <strain evidence="2 3">KT1b</strain>
    </source>
</reference>
<dbReference type="InterPro" id="IPR032675">
    <property type="entry name" value="LRR_dom_sf"/>
</dbReference>
<organism evidence="2 3">
    <name type="scientific">Helicostylum pulchrum</name>
    <dbReference type="NCBI Taxonomy" id="562976"/>
    <lineage>
        <taxon>Eukaryota</taxon>
        <taxon>Fungi</taxon>
        <taxon>Fungi incertae sedis</taxon>
        <taxon>Mucoromycota</taxon>
        <taxon>Mucoromycotina</taxon>
        <taxon>Mucoromycetes</taxon>
        <taxon>Mucorales</taxon>
        <taxon>Mucorineae</taxon>
        <taxon>Mucoraceae</taxon>
        <taxon>Helicostylum</taxon>
    </lineage>
</organism>
<dbReference type="InterPro" id="IPR001810">
    <property type="entry name" value="F-box_dom"/>
</dbReference>
<dbReference type="Gene3D" id="1.20.1280.50">
    <property type="match status" value="1"/>
</dbReference>
<dbReference type="EMBL" id="BAABUJ010000018">
    <property type="protein sequence ID" value="GAA5801347.1"/>
    <property type="molecule type" value="Genomic_DNA"/>
</dbReference>
<accession>A0ABP9Y2Y4</accession>
<dbReference type="PROSITE" id="PS50181">
    <property type="entry name" value="FBOX"/>
    <property type="match status" value="1"/>
</dbReference>
<proteinExistence type="predicted"/>
<sequence length="621" mass="72120">MDNLPNEVYHRIFDHLRRPEIQTCSLVCKRLNVVATQVYGKKLIIDNEKVQNAKIYLARDTANKYFKHGHLVRKLIFKSMTESMWINPQRTPSDISTVFLLDEFLSLLKYLPNIEEIDFTKSDDYTTYISYLRDASLQHIKKISGLQCKRYSCQNGSYKNYLSTCFRYRGTLTSLTLEYTKDTKGYIFHGVGVLDMLSQFKNLKKLVFNNSCSDNEIMFQIQAICPQLTELTFNSKYEGSLKAVDQKTEAVVKPNKNLQHLSIISLSLSIDYTKYLTSFIEDGLSTVNIQVTTTRLYDWVETVGIENGLKLMTKLGRLNDVNISFTRIYKTRKIYMFNTSKMTRWFQLVNAFKGSKKAFCDVTFCGSARMQNTFEYDTLNNQLSLVHGFDDAEDYDDKEPILLKFTLPDKSIATIGPEIINRLELRISSVWVDFNILNFLEYGFKNCINLQCLEVESYLVIQGCTEEKIGAIDDIQNNLNMVHFQSGAPTTDVLDMLYTYLPDIEYLIFGSADSNYTMRLDLTPFKSLKRCYFILQQDSMDKSASINFEYQDGKEKWYYYDGKSKEFSVVQDKLTFGYYCQSFTFLCNNNDIEFTVCSNSNYSLLNFNMDKLPDTCYHIPK</sequence>
<name>A0ABP9Y2Y4_9FUNG</name>
<dbReference type="SUPFAM" id="SSF52047">
    <property type="entry name" value="RNI-like"/>
    <property type="match status" value="1"/>
</dbReference>
<keyword evidence="3" id="KW-1185">Reference proteome</keyword>
<dbReference type="InterPro" id="IPR036047">
    <property type="entry name" value="F-box-like_dom_sf"/>
</dbReference>
<evidence type="ECO:0000259" key="1">
    <source>
        <dbReference type="PROSITE" id="PS50181"/>
    </source>
</evidence>
<dbReference type="Proteomes" id="UP001476247">
    <property type="component" value="Unassembled WGS sequence"/>
</dbReference>
<comment type="caution">
    <text evidence="2">The sequence shown here is derived from an EMBL/GenBank/DDBJ whole genome shotgun (WGS) entry which is preliminary data.</text>
</comment>
<evidence type="ECO:0000313" key="3">
    <source>
        <dbReference type="Proteomes" id="UP001476247"/>
    </source>
</evidence>
<dbReference type="CDD" id="cd09917">
    <property type="entry name" value="F-box_SF"/>
    <property type="match status" value="1"/>
</dbReference>
<protein>
    <recommendedName>
        <fullName evidence="1">F-box domain-containing protein</fullName>
    </recommendedName>
</protein>
<dbReference type="Pfam" id="PF12937">
    <property type="entry name" value="F-box-like"/>
    <property type="match status" value="1"/>
</dbReference>
<dbReference type="Gene3D" id="3.80.10.10">
    <property type="entry name" value="Ribonuclease Inhibitor"/>
    <property type="match status" value="1"/>
</dbReference>
<feature type="domain" description="F-box" evidence="1">
    <location>
        <begin position="1"/>
        <end position="43"/>
    </location>
</feature>
<gene>
    <name evidence="2" type="ORF">HPULCUR_006793</name>
</gene>
<evidence type="ECO:0000313" key="2">
    <source>
        <dbReference type="EMBL" id="GAA5801347.1"/>
    </source>
</evidence>